<organism evidence="1 2">
    <name type="scientific">Richelia sinica FACHB-800</name>
    <dbReference type="NCBI Taxonomy" id="1357546"/>
    <lineage>
        <taxon>Bacteria</taxon>
        <taxon>Bacillati</taxon>
        <taxon>Cyanobacteriota</taxon>
        <taxon>Cyanophyceae</taxon>
        <taxon>Nostocales</taxon>
        <taxon>Nostocaceae</taxon>
        <taxon>Richelia</taxon>
    </lineage>
</organism>
<name>A0A975Y693_9NOST</name>
<reference evidence="1" key="1">
    <citation type="submission" date="2017-04" db="EMBL/GenBank/DDBJ databases">
        <title>Genome deletions in a multicellular cyanobacterial endosymbiont for morphological adaptation in marine diatoms.</title>
        <authorList>
            <person name="Wang Y."/>
            <person name="Gao H."/>
            <person name="Li R."/>
            <person name="Xu X."/>
        </authorList>
    </citation>
    <scope>NUCLEOTIDE SEQUENCE</scope>
    <source>
        <strain evidence="1">FACHB 800</strain>
    </source>
</reference>
<protein>
    <submittedName>
        <fullName evidence="1">Uncharacterized protein</fullName>
    </submittedName>
</protein>
<dbReference type="KEGG" id="rsin:B6N60_03760"/>
<sequence>MCPLLFLIASALFFTYPRFPDWQNAAWEGFPFWT</sequence>
<dbReference type="Proteomes" id="UP000683511">
    <property type="component" value="Chromosome"/>
</dbReference>
<evidence type="ECO:0000313" key="1">
    <source>
        <dbReference type="EMBL" id="QXE25050.1"/>
    </source>
</evidence>
<evidence type="ECO:0000313" key="2">
    <source>
        <dbReference type="Proteomes" id="UP000683511"/>
    </source>
</evidence>
<proteinExistence type="predicted"/>
<gene>
    <name evidence="1" type="ORF">B6N60_03760</name>
</gene>
<dbReference type="EMBL" id="CP021056">
    <property type="protein sequence ID" value="QXE25050.1"/>
    <property type="molecule type" value="Genomic_DNA"/>
</dbReference>
<accession>A0A975Y693</accession>
<keyword evidence="2" id="KW-1185">Reference proteome</keyword>
<dbReference type="AlphaFoldDB" id="A0A975Y693"/>